<proteinExistence type="predicted"/>
<dbReference type="RefSeq" id="WP_163097031.1">
    <property type="nucleotide sequence ID" value="NZ_CP127523.1"/>
</dbReference>
<comment type="caution">
    <text evidence="1">The sequence shown here is derived from an EMBL/GenBank/DDBJ whole genome shotgun (WGS) entry which is preliminary data.</text>
</comment>
<reference evidence="1" key="1">
    <citation type="submission" date="2019-11" db="EMBL/GenBank/DDBJ databases">
        <title>Acidithiobacillus ferrianus sp. nov.: a facultatively anaerobic and extremely acidophilic chemolithoautotroph.</title>
        <authorList>
            <person name="Norris P.R."/>
            <person name="Falagan C."/>
            <person name="Moya-Beltran A."/>
            <person name="Castro M."/>
            <person name="Quatrini R."/>
            <person name="Johnson D.B."/>
        </authorList>
    </citation>
    <scope>NUCLEOTIDE SEQUENCE [LARGE SCALE GENOMIC DNA]</scope>
    <source>
        <strain evidence="1">MG</strain>
    </source>
</reference>
<dbReference type="EMBL" id="WNJL01000022">
    <property type="protein sequence ID" value="NDU41973.1"/>
    <property type="molecule type" value="Genomic_DNA"/>
</dbReference>
<protein>
    <submittedName>
        <fullName evidence="1">Uncharacterized protein</fullName>
    </submittedName>
</protein>
<gene>
    <name evidence="1" type="ORF">GL267_04725</name>
</gene>
<organism evidence="1">
    <name type="scientific">Acidithiobacillus ferrianus</name>
    <dbReference type="NCBI Taxonomy" id="2678518"/>
    <lineage>
        <taxon>Bacteria</taxon>
        <taxon>Pseudomonadati</taxon>
        <taxon>Pseudomonadota</taxon>
        <taxon>Acidithiobacillia</taxon>
        <taxon>Acidithiobacillales</taxon>
        <taxon>Acidithiobacillaceae</taxon>
        <taxon>Acidithiobacillus</taxon>
    </lineage>
</organism>
<dbReference type="AlphaFoldDB" id="A0A845U507"/>
<accession>A0A845U507</accession>
<sequence length="72" mass="7537">MNHEQKELAWSIAPGSTFAVTLDGLPLIAMPVEAAIRTWMTAQPLALVSPATSEGDISGSLEAREGRCAGGR</sequence>
<evidence type="ECO:0000313" key="1">
    <source>
        <dbReference type="EMBL" id="NDU41973.1"/>
    </source>
</evidence>
<name>A0A845U507_9PROT</name>